<protein>
    <submittedName>
        <fullName evidence="4">CDP-alcohol phosphatidyltransferase</fullName>
    </submittedName>
</protein>
<dbReference type="InterPro" id="IPR000462">
    <property type="entry name" value="CDP-OH_P_trans"/>
</dbReference>
<keyword evidence="3" id="KW-0472">Membrane</keyword>
<gene>
    <name evidence="4" type="ORF">AFL01nite_21480</name>
</gene>
<accession>A0A512HWK6</accession>
<keyword evidence="1 2" id="KW-0808">Transferase</keyword>
<dbReference type="GO" id="GO:0016780">
    <property type="term" value="F:phosphotransferase activity, for other substituted phosphate groups"/>
    <property type="evidence" value="ECO:0007669"/>
    <property type="project" value="InterPro"/>
</dbReference>
<dbReference type="AlphaFoldDB" id="A0A512HWK6"/>
<dbReference type="Proteomes" id="UP000321769">
    <property type="component" value="Unassembled WGS sequence"/>
</dbReference>
<organism evidence="4 5">
    <name type="scientific">Aeromicrobium flavum</name>
    <dbReference type="NCBI Taxonomy" id="416568"/>
    <lineage>
        <taxon>Bacteria</taxon>
        <taxon>Bacillati</taxon>
        <taxon>Actinomycetota</taxon>
        <taxon>Actinomycetes</taxon>
        <taxon>Propionibacteriales</taxon>
        <taxon>Nocardioidaceae</taxon>
        <taxon>Aeromicrobium</taxon>
    </lineage>
</organism>
<keyword evidence="5" id="KW-1185">Reference proteome</keyword>
<dbReference type="GO" id="GO:0016020">
    <property type="term" value="C:membrane"/>
    <property type="evidence" value="ECO:0007669"/>
    <property type="project" value="InterPro"/>
</dbReference>
<dbReference type="InterPro" id="IPR043130">
    <property type="entry name" value="CDP-OH_PTrfase_TM_dom"/>
</dbReference>
<evidence type="ECO:0000256" key="3">
    <source>
        <dbReference type="SAM" id="Phobius"/>
    </source>
</evidence>
<evidence type="ECO:0000313" key="4">
    <source>
        <dbReference type="EMBL" id="GEO89821.1"/>
    </source>
</evidence>
<proteinExistence type="inferred from homology"/>
<dbReference type="InterPro" id="IPR048254">
    <property type="entry name" value="CDP_ALCOHOL_P_TRANSF_CS"/>
</dbReference>
<feature type="transmembrane region" description="Helical" evidence="3">
    <location>
        <begin position="144"/>
        <end position="169"/>
    </location>
</feature>
<dbReference type="RefSeq" id="WP_222593499.1">
    <property type="nucleotide sequence ID" value="NZ_BAAAYQ010000001.1"/>
</dbReference>
<evidence type="ECO:0000256" key="2">
    <source>
        <dbReference type="RuleBase" id="RU003750"/>
    </source>
</evidence>
<evidence type="ECO:0000256" key="1">
    <source>
        <dbReference type="ARBA" id="ARBA00022679"/>
    </source>
</evidence>
<dbReference type="Pfam" id="PF01066">
    <property type="entry name" value="CDP-OH_P_transf"/>
    <property type="match status" value="1"/>
</dbReference>
<name>A0A512HWK6_9ACTN</name>
<comment type="similarity">
    <text evidence="2">Belongs to the CDP-alcohol phosphatidyltransferase class-I family.</text>
</comment>
<feature type="transmembrane region" description="Helical" evidence="3">
    <location>
        <begin position="55"/>
        <end position="72"/>
    </location>
</feature>
<dbReference type="Gene3D" id="1.20.120.1760">
    <property type="match status" value="1"/>
</dbReference>
<dbReference type="PROSITE" id="PS00379">
    <property type="entry name" value="CDP_ALCOHOL_P_TRANSF"/>
    <property type="match status" value="1"/>
</dbReference>
<feature type="transmembrane region" description="Helical" evidence="3">
    <location>
        <begin position="78"/>
        <end position="96"/>
    </location>
</feature>
<feature type="transmembrane region" description="Helical" evidence="3">
    <location>
        <begin position="215"/>
        <end position="233"/>
    </location>
</feature>
<sequence>MTETTRIDFRTGLHALRSAQKPARGTAAYSRHVNRPAGRLVAAWMNSLGLTPNQATVVSALLSGAGIAVLALVDPTWWSGVLVAVLLAAGYVMDSVDGQLARLRGGGSKAGEWLDHTIDCFKTLGLHLAVAVCWFRFFDLPSDGWLLVPLGFTLVAAATYFGLILMPTLRPPAAPVDPASLPAEHPVRRFLILPTDYGLQCWVFVLLGWEAGFRVAWTLVLAACAAMLALALVKWWRELRALDSGTR</sequence>
<keyword evidence="3" id="KW-1133">Transmembrane helix</keyword>
<reference evidence="4 5" key="1">
    <citation type="submission" date="2019-07" db="EMBL/GenBank/DDBJ databases">
        <title>Whole genome shotgun sequence of Aeromicrobium flavum NBRC 107625.</title>
        <authorList>
            <person name="Hosoyama A."/>
            <person name="Uohara A."/>
            <person name="Ohji S."/>
            <person name="Ichikawa N."/>
        </authorList>
    </citation>
    <scope>NUCLEOTIDE SEQUENCE [LARGE SCALE GENOMIC DNA]</scope>
    <source>
        <strain evidence="4 5">NBRC 107625</strain>
    </source>
</reference>
<dbReference type="EMBL" id="BJZQ01000011">
    <property type="protein sequence ID" value="GEO89821.1"/>
    <property type="molecule type" value="Genomic_DNA"/>
</dbReference>
<keyword evidence="3" id="KW-0812">Transmembrane</keyword>
<evidence type="ECO:0000313" key="5">
    <source>
        <dbReference type="Proteomes" id="UP000321769"/>
    </source>
</evidence>
<comment type="caution">
    <text evidence="4">The sequence shown here is derived from an EMBL/GenBank/DDBJ whole genome shotgun (WGS) entry which is preliminary data.</text>
</comment>
<dbReference type="GO" id="GO:0008654">
    <property type="term" value="P:phospholipid biosynthetic process"/>
    <property type="evidence" value="ECO:0007669"/>
    <property type="project" value="InterPro"/>
</dbReference>